<feature type="domain" description="F-box" evidence="1">
    <location>
        <begin position="2"/>
        <end position="58"/>
    </location>
</feature>
<dbReference type="SUPFAM" id="SSF81383">
    <property type="entry name" value="F-box domain"/>
    <property type="match status" value="1"/>
</dbReference>
<evidence type="ECO:0000313" key="3">
    <source>
        <dbReference type="Proteomes" id="UP000799118"/>
    </source>
</evidence>
<dbReference type="OrthoDB" id="3246221at2759"/>
<accession>A0A6A4HAU3</accession>
<reference evidence="2" key="1">
    <citation type="journal article" date="2019" name="Environ. Microbiol.">
        <title>Fungal ecological strategies reflected in gene transcription - a case study of two litter decomposers.</title>
        <authorList>
            <person name="Barbi F."/>
            <person name="Kohler A."/>
            <person name="Barry K."/>
            <person name="Baskaran P."/>
            <person name="Daum C."/>
            <person name="Fauchery L."/>
            <person name="Ihrmark K."/>
            <person name="Kuo A."/>
            <person name="LaButti K."/>
            <person name="Lipzen A."/>
            <person name="Morin E."/>
            <person name="Grigoriev I.V."/>
            <person name="Henrissat B."/>
            <person name="Lindahl B."/>
            <person name="Martin F."/>
        </authorList>
    </citation>
    <scope>NUCLEOTIDE SEQUENCE</scope>
    <source>
        <strain evidence="2">JB14</strain>
    </source>
</reference>
<evidence type="ECO:0000259" key="1">
    <source>
        <dbReference type="PROSITE" id="PS50181"/>
    </source>
</evidence>
<sequence length="538" mass="59912">MSSTIVSLPNELQLDIFHALHDSDVDKLANQDNLRTVTNVCRHWRQLAVNTSAFWTFIFVDENSVDLKFPFVDAYAVDGIGALHVFPWIVTLLQRSGVQPIDICVNLRSDYFDPALTEYQNQAAFPWNIGHVLLLSRILGAHAARFRTVEIFSELWQPIQGIATALVGVPMPLLEVWNVTRGNFQWGHRFDTDLDSGACMPAIECPVGMSPSEELNTVMYPRLRAITLQGVLQNWSQLIPRNLVSLDLSYIPLHSRPTAWELKALLLASQFSLESLSLWAATPISVVGEKITLPNLTFLSLGVSFPDTTQGLADYLDIPSLRRLELYDMTHQNPSNFADGQAMYNTTWSLFEFLLHMVGVWPMRKLTHLTLRSPSFHLSDLDDVDAAFADGELLEEGDLPVPLVLLFSCSSLKNLRIIDPDLGILRALVSPVRHKDIPSGVLAVPSLELLQIETTNLAYLGEFFQRNTHWCRCPPGGVTPRSVDSILLDVPPEWGGLLRTLVTNNTAKEILNGKGYFEVGSADPSVTGASKVFDLLSN</sequence>
<dbReference type="InterPro" id="IPR036047">
    <property type="entry name" value="F-box-like_dom_sf"/>
</dbReference>
<dbReference type="EMBL" id="ML769552">
    <property type="protein sequence ID" value="KAE9394347.1"/>
    <property type="molecule type" value="Genomic_DNA"/>
</dbReference>
<dbReference type="InterPro" id="IPR001810">
    <property type="entry name" value="F-box_dom"/>
</dbReference>
<keyword evidence="3" id="KW-1185">Reference proteome</keyword>
<proteinExistence type="predicted"/>
<dbReference type="AlphaFoldDB" id="A0A6A4HAU3"/>
<dbReference type="SUPFAM" id="SSF52058">
    <property type="entry name" value="L domain-like"/>
    <property type="match status" value="1"/>
</dbReference>
<name>A0A6A4HAU3_9AGAR</name>
<gene>
    <name evidence="2" type="ORF">BT96DRAFT_194756</name>
</gene>
<dbReference type="Pfam" id="PF12937">
    <property type="entry name" value="F-box-like"/>
    <property type="match status" value="1"/>
</dbReference>
<organism evidence="2 3">
    <name type="scientific">Gymnopus androsaceus JB14</name>
    <dbReference type="NCBI Taxonomy" id="1447944"/>
    <lineage>
        <taxon>Eukaryota</taxon>
        <taxon>Fungi</taxon>
        <taxon>Dikarya</taxon>
        <taxon>Basidiomycota</taxon>
        <taxon>Agaricomycotina</taxon>
        <taxon>Agaricomycetes</taxon>
        <taxon>Agaricomycetidae</taxon>
        <taxon>Agaricales</taxon>
        <taxon>Marasmiineae</taxon>
        <taxon>Omphalotaceae</taxon>
        <taxon>Gymnopus</taxon>
    </lineage>
</organism>
<evidence type="ECO:0000313" key="2">
    <source>
        <dbReference type="EMBL" id="KAE9394347.1"/>
    </source>
</evidence>
<dbReference type="Proteomes" id="UP000799118">
    <property type="component" value="Unassembled WGS sequence"/>
</dbReference>
<dbReference type="Gene3D" id="1.20.1280.50">
    <property type="match status" value="1"/>
</dbReference>
<dbReference type="PROSITE" id="PS50181">
    <property type="entry name" value="FBOX"/>
    <property type="match status" value="1"/>
</dbReference>
<protein>
    <recommendedName>
        <fullName evidence="1">F-box domain-containing protein</fullName>
    </recommendedName>
</protein>